<reference evidence="3 4" key="1">
    <citation type="journal article" date="2015" name="Genome Announc.">
        <title>Expanding the biotechnology potential of lactobacilli through comparative genomics of 213 strains and associated genera.</title>
        <authorList>
            <person name="Sun Z."/>
            <person name="Harris H.M."/>
            <person name="McCann A."/>
            <person name="Guo C."/>
            <person name="Argimon S."/>
            <person name="Zhang W."/>
            <person name="Yang X."/>
            <person name="Jeffery I.B."/>
            <person name="Cooney J.C."/>
            <person name="Kagawa T.F."/>
            <person name="Liu W."/>
            <person name="Song Y."/>
            <person name="Salvetti E."/>
            <person name="Wrobel A."/>
            <person name="Rasinkangas P."/>
            <person name="Parkhill J."/>
            <person name="Rea M.C."/>
            <person name="O'Sullivan O."/>
            <person name="Ritari J."/>
            <person name="Douillard F.P."/>
            <person name="Paul Ross R."/>
            <person name="Yang R."/>
            <person name="Briner A.E."/>
            <person name="Felis G.E."/>
            <person name="de Vos W.M."/>
            <person name="Barrangou R."/>
            <person name="Klaenhammer T.R."/>
            <person name="Caufield P.W."/>
            <person name="Cui Y."/>
            <person name="Zhang H."/>
            <person name="O'Toole P.W."/>
        </authorList>
    </citation>
    <scope>NUCLEOTIDE SEQUENCE [LARGE SCALE GENOMIC DNA]</scope>
    <source>
        <strain evidence="3 4">DSM 24301</strain>
    </source>
</reference>
<dbReference type="OrthoDB" id="1654093at2"/>
<dbReference type="PANTHER" id="PTHR37806">
    <property type="entry name" value="LMO0724 PROTEIN"/>
    <property type="match status" value="1"/>
</dbReference>
<proteinExistence type="predicted"/>
<protein>
    <recommendedName>
        <fullName evidence="2">Peptidase C39-like domain-containing protein</fullName>
    </recommendedName>
</protein>
<dbReference type="InterPro" id="IPR039564">
    <property type="entry name" value="Peptidase_C39-like"/>
</dbReference>
<dbReference type="STRING" id="1293598.IV56_GL000502"/>
<evidence type="ECO:0000313" key="4">
    <source>
        <dbReference type="Proteomes" id="UP000050969"/>
    </source>
</evidence>
<dbReference type="PATRIC" id="fig|1293598.4.peg.536"/>
<dbReference type="AlphaFoldDB" id="A0A0R2MU96"/>
<evidence type="ECO:0000256" key="1">
    <source>
        <dbReference type="SAM" id="SignalP"/>
    </source>
</evidence>
<dbReference type="RefSeq" id="WP_054776989.1">
    <property type="nucleotide sequence ID" value="NZ_BBBX01000006.1"/>
</dbReference>
<accession>A0A0R2MU96</accession>
<keyword evidence="4" id="KW-1185">Reference proteome</keyword>
<sequence>MQIKKTIWRTALVTVAGLALGAVANQNQTIHGAQVSVAAVPTATGPSTITINYVPGYGIAMWNTYQANRYVVGPKLMHGTSWRVVKTVMVDGQTWYNLGGNQWIPATHTVAGTQLPLPTPTNVTGGIKINYVPGYSIAVWNSFDSSRKATGQLLKHGTSWQVTAKVSYQGQTWYRVGTKQWVQGQYTTFTDYQVTRLLGVPFIDQYANGAPYGCEGASALQAMHYKGRLAGWNLQQLLNTMPIAKDNNPYHGFAGSPYGETPGVHQTIFPQAFDPWIAKFNPVKDISGTNLQGIINQVKAGNPVVAWVTIRFGAPQYQKFFWGTGVSNLHVMTVDGYNTKTGQVHVSDPVLGRYWVTNAQFNRAYAPHQFAVAIL</sequence>
<dbReference type="EMBL" id="JQCE01000021">
    <property type="protein sequence ID" value="KRO17176.1"/>
    <property type="molecule type" value="Genomic_DNA"/>
</dbReference>
<organism evidence="3 4">
    <name type="scientific">Lacticaseibacillus saniviri JCM 17471 = DSM 24301</name>
    <dbReference type="NCBI Taxonomy" id="1293598"/>
    <lineage>
        <taxon>Bacteria</taxon>
        <taxon>Bacillati</taxon>
        <taxon>Bacillota</taxon>
        <taxon>Bacilli</taxon>
        <taxon>Lactobacillales</taxon>
        <taxon>Lactobacillaceae</taxon>
        <taxon>Lacticaseibacillus</taxon>
    </lineage>
</organism>
<dbReference type="Pfam" id="PF13529">
    <property type="entry name" value="Peptidase_C39_2"/>
    <property type="match status" value="1"/>
</dbReference>
<dbReference type="PANTHER" id="PTHR37806:SF1">
    <property type="entry name" value="PEPTIDASE C39-LIKE DOMAIN-CONTAINING PROTEIN"/>
    <property type="match status" value="1"/>
</dbReference>
<feature type="signal peptide" evidence="1">
    <location>
        <begin position="1"/>
        <end position="24"/>
    </location>
</feature>
<evidence type="ECO:0000259" key="2">
    <source>
        <dbReference type="Pfam" id="PF13529"/>
    </source>
</evidence>
<keyword evidence="1" id="KW-0732">Signal</keyword>
<comment type="caution">
    <text evidence="3">The sequence shown here is derived from an EMBL/GenBank/DDBJ whole genome shotgun (WGS) entry which is preliminary data.</text>
</comment>
<dbReference type="Gene3D" id="3.90.70.10">
    <property type="entry name" value="Cysteine proteinases"/>
    <property type="match status" value="1"/>
</dbReference>
<feature type="domain" description="Peptidase C39-like" evidence="2">
    <location>
        <begin position="198"/>
        <end position="349"/>
    </location>
</feature>
<evidence type="ECO:0000313" key="3">
    <source>
        <dbReference type="EMBL" id="KRO17176.1"/>
    </source>
</evidence>
<dbReference type="Proteomes" id="UP000050969">
    <property type="component" value="Unassembled WGS sequence"/>
</dbReference>
<gene>
    <name evidence="3" type="ORF">IV56_GL000502</name>
</gene>
<feature type="chain" id="PRO_5039113987" description="Peptidase C39-like domain-containing protein" evidence="1">
    <location>
        <begin position="25"/>
        <end position="375"/>
    </location>
</feature>
<name>A0A0R2MU96_9LACO</name>